<evidence type="ECO:0000313" key="1">
    <source>
        <dbReference type="EMBL" id="HJD98008.1"/>
    </source>
</evidence>
<dbReference type="Proteomes" id="UP000698963">
    <property type="component" value="Unassembled WGS sequence"/>
</dbReference>
<accession>A0A921AYB3</accession>
<name>A0A921AYB3_9BACT</name>
<protein>
    <submittedName>
        <fullName evidence="1">Uncharacterized protein</fullName>
    </submittedName>
</protein>
<comment type="caution">
    <text evidence="1">The sequence shown here is derived from an EMBL/GenBank/DDBJ whole genome shotgun (WGS) entry which is preliminary data.</text>
</comment>
<organism evidence="1 2">
    <name type="scientific">Mailhella massiliensis</name>
    <dbReference type="NCBI Taxonomy" id="1903261"/>
    <lineage>
        <taxon>Bacteria</taxon>
        <taxon>Pseudomonadati</taxon>
        <taxon>Thermodesulfobacteriota</taxon>
        <taxon>Desulfovibrionia</taxon>
        <taxon>Desulfovibrionales</taxon>
        <taxon>Desulfovibrionaceae</taxon>
        <taxon>Mailhella</taxon>
    </lineage>
</organism>
<reference evidence="1" key="2">
    <citation type="submission" date="2021-09" db="EMBL/GenBank/DDBJ databases">
        <authorList>
            <person name="Gilroy R."/>
        </authorList>
    </citation>
    <scope>NUCLEOTIDE SEQUENCE</scope>
    <source>
        <strain evidence="1">ChiGjej2B2-19336</strain>
    </source>
</reference>
<dbReference type="EMBL" id="DYZA01000208">
    <property type="protein sequence ID" value="HJD98008.1"/>
    <property type="molecule type" value="Genomic_DNA"/>
</dbReference>
<evidence type="ECO:0000313" key="2">
    <source>
        <dbReference type="Proteomes" id="UP000698963"/>
    </source>
</evidence>
<dbReference type="AlphaFoldDB" id="A0A921AYB3"/>
<sequence length="184" mass="20377">MGEFSRIYRSDLSDRDFMRFWAGLKEAGRDTATFYNVPPMDGRAFAAWARSEGVHPWLILFRGEACGLFWLTDQEGATAKCHFATLPQGAKRTEGRMGVAQGFGLYALASVLHARDEEGRYLLDRCYGVTPLFNRAAVAFIHRVGAMDITVLPGAVFNFATGHNADALLTLYTRDTVPAEYAAL</sequence>
<proteinExistence type="predicted"/>
<dbReference type="RefSeq" id="WP_304123298.1">
    <property type="nucleotide sequence ID" value="NZ_DYZA01000208.1"/>
</dbReference>
<reference evidence="1" key="1">
    <citation type="journal article" date="2021" name="PeerJ">
        <title>Extensive microbial diversity within the chicken gut microbiome revealed by metagenomics and culture.</title>
        <authorList>
            <person name="Gilroy R."/>
            <person name="Ravi A."/>
            <person name="Getino M."/>
            <person name="Pursley I."/>
            <person name="Horton D.L."/>
            <person name="Alikhan N.F."/>
            <person name="Baker D."/>
            <person name="Gharbi K."/>
            <person name="Hall N."/>
            <person name="Watson M."/>
            <person name="Adriaenssens E.M."/>
            <person name="Foster-Nyarko E."/>
            <person name="Jarju S."/>
            <person name="Secka A."/>
            <person name="Antonio M."/>
            <person name="Oren A."/>
            <person name="Chaudhuri R.R."/>
            <person name="La Ragione R."/>
            <person name="Hildebrand F."/>
            <person name="Pallen M.J."/>
        </authorList>
    </citation>
    <scope>NUCLEOTIDE SEQUENCE</scope>
    <source>
        <strain evidence="1">ChiGjej2B2-19336</strain>
    </source>
</reference>
<gene>
    <name evidence="1" type="ORF">K8W16_10240</name>
</gene>